<organism evidence="2 3">
    <name type="scientific">Tectimicrobiota bacterium</name>
    <dbReference type="NCBI Taxonomy" id="2528274"/>
    <lineage>
        <taxon>Bacteria</taxon>
        <taxon>Pseudomonadati</taxon>
        <taxon>Nitrospinota/Tectimicrobiota group</taxon>
        <taxon>Candidatus Tectimicrobiota</taxon>
    </lineage>
</organism>
<dbReference type="PANTHER" id="PTHR42879">
    <property type="entry name" value="3-OXOACYL-(ACYL-CARRIER-PROTEIN) REDUCTASE"/>
    <property type="match status" value="1"/>
</dbReference>
<protein>
    <submittedName>
        <fullName evidence="2">SDR family oxidoreductase</fullName>
    </submittedName>
</protein>
<dbReference type="PRINTS" id="PR00081">
    <property type="entry name" value="GDHRDH"/>
</dbReference>
<dbReference type="EMBL" id="JACQRX010000268">
    <property type="protein sequence ID" value="MBI4252017.1"/>
    <property type="molecule type" value="Genomic_DNA"/>
</dbReference>
<comment type="caution">
    <text evidence="2">The sequence shown here is derived from an EMBL/GenBank/DDBJ whole genome shotgun (WGS) entry which is preliminary data.</text>
</comment>
<dbReference type="AlphaFoldDB" id="A0A932ZXH3"/>
<accession>A0A932ZXH3</accession>
<reference evidence="2" key="1">
    <citation type="submission" date="2020-07" db="EMBL/GenBank/DDBJ databases">
        <title>Huge and variable diversity of episymbiotic CPR bacteria and DPANN archaea in groundwater ecosystems.</title>
        <authorList>
            <person name="He C.Y."/>
            <person name="Keren R."/>
            <person name="Whittaker M."/>
            <person name="Farag I.F."/>
            <person name="Doudna J."/>
            <person name="Cate J.H.D."/>
            <person name="Banfield J.F."/>
        </authorList>
    </citation>
    <scope>NUCLEOTIDE SEQUENCE</scope>
    <source>
        <strain evidence="2">NC_groundwater_1370_Ag_S-0.2um_69_93</strain>
    </source>
</reference>
<dbReference type="InterPro" id="IPR050259">
    <property type="entry name" value="SDR"/>
</dbReference>
<gene>
    <name evidence="2" type="ORF">HY618_06110</name>
</gene>
<sequence length="258" mass="26996">MEGKVAVVAAASRGLGRASARAIALRGARVAICARREDDAAETARAISEEAGVEVWPCAADMGSAEGVKKFVQGAGRHFGAIDVLVCNAGGPPGGGFDLFSDEDWRRAVDLTLMSAVRLVREALPFMKGRGGGRILFIGSSSVREPLDDMVLSNVMRPAVAGLSKSLSRELAAQNILVNVVAPGTILTDRVMETRTARAKKEGVAVEELLRQTASGIPLKRLGEPGEFGRVVAFLASPEASYISGVTLVVDGGRVRGL</sequence>
<comment type="similarity">
    <text evidence="1">Belongs to the short-chain dehydrogenases/reductases (SDR) family.</text>
</comment>
<dbReference type="InterPro" id="IPR036291">
    <property type="entry name" value="NAD(P)-bd_dom_sf"/>
</dbReference>
<dbReference type="PANTHER" id="PTHR42879:SF6">
    <property type="entry name" value="NADPH-DEPENDENT REDUCTASE BACG"/>
    <property type="match status" value="1"/>
</dbReference>
<proteinExistence type="inferred from homology"/>
<name>A0A932ZXH3_UNCTE</name>
<dbReference type="Pfam" id="PF13561">
    <property type="entry name" value="adh_short_C2"/>
    <property type="match status" value="1"/>
</dbReference>
<dbReference type="InterPro" id="IPR002347">
    <property type="entry name" value="SDR_fam"/>
</dbReference>
<evidence type="ECO:0000313" key="2">
    <source>
        <dbReference type="EMBL" id="MBI4252017.1"/>
    </source>
</evidence>
<dbReference type="FunFam" id="3.40.50.720:FF:000084">
    <property type="entry name" value="Short-chain dehydrogenase reductase"/>
    <property type="match status" value="1"/>
</dbReference>
<dbReference type="Proteomes" id="UP000752292">
    <property type="component" value="Unassembled WGS sequence"/>
</dbReference>
<evidence type="ECO:0000256" key="1">
    <source>
        <dbReference type="ARBA" id="ARBA00006484"/>
    </source>
</evidence>
<evidence type="ECO:0000313" key="3">
    <source>
        <dbReference type="Proteomes" id="UP000752292"/>
    </source>
</evidence>
<dbReference type="CDD" id="cd05344">
    <property type="entry name" value="BKR_like_SDR_like"/>
    <property type="match status" value="1"/>
</dbReference>
<dbReference type="Gene3D" id="3.40.50.720">
    <property type="entry name" value="NAD(P)-binding Rossmann-like Domain"/>
    <property type="match status" value="1"/>
</dbReference>
<dbReference type="SUPFAM" id="SSF51735">
    <property type="entry name" value="NAD(P)-binding Rossmann-fold domains"/>
    <property type="match status" value="1"/>
</dbReference>